<dbReference type="Proteomes" id="UP000442694">
    <property type="component" value="Unassembled WGS sequence"/>
</dbReference>
<keyword evidence="8" id="KW-1185">Reference proteome</keyword>
<protein>
    <submittedName>
        <fullName evidence="7">C-type cytochrome</fullName>
    </submittedName>
</protein>
<name>A0A833N5F0_9BACT</name>
<dbReference type="SUPFAM" id="SSF46626">
    <property type="entry name" value="Cytochrome c"/>
    <property type="match status" value="1"/>
</dbReference>
<dbReference type="GO" id="GO:0020037">
    <property type="term" value="F:heme binding"/>
    <property type="evidence" value="ECO:0007669"/>
    <property type="project" value="InterPro"/>
</dbReference>
<evidence type="ECO:0000256" key="2">
    <source>
        <dbReference type="ARBA" id="ARBA00022723"/>
    </source>
</evidence>
<dbReference type="EMBL" id="WFLN01000006">
    <property type="protein sequence ID" value="KAB8030682.1"/>
    <property type="molecule type" value="Genomic_DNA"/>
</dbReference>
<dbReference type="Pfam" id="PF13442">
    <property type="entry name" value="Cytochrome_CBB3"/>
    <property type="match status" value="1"/>
</dbReference>
<dbReference type="GO" id="GO:0009055">
    <property type="term" value="F:electron transfer activity"/>
    <property type="evidence" value="ECO:0007669"/>
    <property type="project" value="InterPro"/>
</dbReference>
<feature type="transmembrane region" description="Helical" evidence="5">
    <location>
        <begin position="20"/>
        <end position="41"/>
    </location>
</feature>
<evidence type="ECO:0000256" key="1">
    <source>
        <dbReference type="ARBA" id="ARBA00022617"/>
    </source>
</evidence>
<keyword evidence="5" id="KW-0472">Membrane</keyword>
<comment type="caution">
    <text evidence="7">The sequence shown here is derived from an EMBL/GenBank/DDBJ whole genome shotgun (WGS) entry which is preliminary data.</text>
</comment>
<dbReference type="GO" id="GO:0046872">
    <property type="term" value="F:metal ion binding"/>
    <property type="evidence" value="ECO:0007669"/>
    <property type="project" value="UniProtKB-KW"/>
</dbReference>
<keyword evidence="3 4" id="KW-0408">Iron</keyword>
<evidence type="ECO:0000313" key="7">
    <source>
        <dbReference type="EMBL" id="KAB8030682.1"/>
    </source>
</evidence>
<accession>A0A833N5F0</accession>
<keyword evidence="1 4" id="KW-0349">Heme</keyword>
<dbReference type="Gene3D" id="1.10.760.10">
    <property type="entry name" value="Cytochrome c-like domain"/>
    <property type="match status" value="1"/>
</dbReference>
<gene>
    <name evidence="7" type="ORF">GCL57_06825</name>
</gene>
<dbReference type="InterPro" id="IPR009056">
    <property type="entry name" value="Cyt_c-like_dom"/>
</dbReference>
<keyword evidence="5" id="KW-1133">Transmembrane helix</keyword>
<keyword evidence="5" id="KW-0812">Transmembrane</keyword>
<keyword evidence="2 4" id="KW-0479">Metal-binding</keyword>
<organism evidence="7 8">
    <name type="scientific">Fluviispira multicolorata</name>
    <dbReference type="NCBI Taxonomy" id="2654512"/>
    <lineage>
        <taxon>Bacteria</taxon>
        <taxon>Pseudomonadati</taxon>
        <taxon>Bdellovibrionota</taxon>
        <taxon>Oligoflexia</taxon>
        <taxon>Silvanigrellales</taxon>
        <taxon>Silvanigrellaceae</taxon>
        <taxon>Fluviispira</taxon>
    </lineage>
</organism>
<proteinExistence type="predicted"/>
<evidence type="ECO:0000313" key="8">
    <source>
        <dbReference type="Proteomes" id="UP000442694"/>
    </source>
</evidence>
<feature type="domain" description="Cytochrome c" evidence="6">
    <location>
        <begin position="71"/>
        <end position="160"/>
    </location>
</feature>
<dbReference type="RefSeq" id="WP_152212610.1">
    <property type="nucleotide sequence ID" value="NZ_WFLN01000006.1"/>
</dbReference>
<evidence type="ECO:0000256" key="3">
    <source>
        <dbReference type="ARBA" id="ARBA00023004"/>
    </source>
</evidence>
<evidence type="ECO:0000256" key="4">
    <source>
        <dbReference type="PROSITE-ProRule" id="PRU00433"/>
    </source>
</evidence>
<dbReference type="PROSITE" id="PS51007">
    <property type="entry name" value="CYTC"/>
    <property type="match status" value="1"/>
</dbReference>
<dbReference type="AlphaFoldDB" id="A0A833N5F0"/>
<dbReference type="InterPro" id="IPR036909">
    <property type="entry name" value="Cyt_c-like_dom_sf"/>
</dbReference>
<evidence type="ECO:0000256" key="5">
    <source>
        <dbReference type="SAM" id="Phobius"/>
    </source>
</evidence>
<evidence type="ECO:0000259" key="6">
    <source>
        <dbReference type="PROSITE" id="PS51007"/>
    </source>
</evidence>
<reference evidence="7 8" key="1">
    <citation type="submission" date="2019-10" db="EMBL/GenBank/DDBJ databases">
        <title>New genus of Silvanigrellaceae.</title>
        <authorList>
            <person name="Pitt A."/>
            <person name="Hahn M.W."/>
        </authorList>
    </citation>
    <scope>NUCLEOTIDE SEQUENCE [LARGE SCALE GENOMIC DNA]</scope>
    <source>
        <strain evidence="7 8">33A1-SZDP</strain>
    </source>
</reference>
<sequence length="166" mass="18993">MNQKSSKNNNGKGIPIKAIAWIFILFFIILIVGFMIIPAYFDKTPFGKLFLNTSAPWALTAEEKNKFNYSDKQLSGRNLYLEYCASCHGPIGKGDGPLSVTLRKRPPNFIDPSSRFINGFNKIKLLETIEKSIPNSEMPQFNYLPKETKENIIEYLLHMHENANLY</sequence>